<dbReference type="HAMAP" id="MF_01845">
    <property type="entry name" value="UPF0597"/>
    <property type="match status" value="1"/>
</dbReference>
<evidence type="ECO:0000313" key="4">
    <source>
        <dbReference type="Proteomes" id="UP000184465"/>
    </source>
</evidence>
<dbReference type="Proteomes" id="UP000184465">
    <property type="component" value="Unassembled WGS sequence"/>
</dbReference>
<dbReference type="InterPro" id="IPR021144">
    <property type="entry name" value="UPF0597"/>
</dbReference>
<dbReference type="PANTHER" id="PTHR30501:SF2">
    <property type="entry name" value="UPF0597 PROTEIN YHAM"/>
    <property type="match status" value="1"/>
</dbReference>
<dbReference type="PIRSF" id="PIRSF006054">
    <property type="entry name" value="UCP006054"/>
    <property type="match status" value="1"/>
</dbReference>
<dbReference type="InterPro" id="IPR005130">
    <property type="entry name" value="Ser_deHydtase-like_asu"/>
</dbReference>
<proteinExistence type="inferred from homology"/>
<dbReference type="GO" id="GO:0080146">
    <property type="term" value="F:L-cysteine desulfhydrase activity"/>
    <property type="evidence" value="ECO:0007669"/>
    <property type="project" value="TreeGrafter"/>
</dbReference>
<name>A0A1M6R2P9_PARC5</name>
<dbReference type="STRING" id="1121301.SAMN02745912_02818"/>
<dbReference type="AlphaFoldDB" id="A0A1M6R2P9"/>
<sequence length="427" mass="45491">MTIRKQSELLHLLKESIGLATGCTEPAAIAYSSANARKKVKGDIVLFEITVDSYLYKNALNVSIPGFNQTGVKAAVALGLAIGDTEMGLNLLENIGEDVIRKAKEFLSRDIIKLKVIDNCDILFIQSILTSDKGKVRVVTLEKHDNIADISEDTVEDFDFRGYLKKEKVSNPITNYSLDDFIDFSSNIDLAKIEFLKEGIHVNSDIAKAGLDNVNSIGYKFNSLINQGYTSEGPAVYAQKLCSAASYARMSGVQLPVMTSTGSGNHGITLFLTIAAAAEKLNIGHEKMIRALALGQLVNAYIKAHTGALSAMCGCGVAAGIGASCGIVFMMGGNKDKIFGTILNMIGSISGIICDGAKEGCAYKLALASGWAVQSALLSLNDAVVKNTDGILCGEFKSLISNLGYVCGPGMRQTNAAIVEIMQKECV</sequence>
<dbReference type="GO" id="GO:0019450">
    <property type="term" value="P:L-cysteine catabolic process to pyruvate"/>
    <property type="evidence" value="ECO:0007669"/>
    <property type="project" value="TreeGrafter"/>
</dbReference>
<organism evidence="3 4">
    <name type="scientific">Paramaledivibacter caminithermalis (strain DSM 15212 / CIP 107654 / DViRD3)</name>
    <name type="common">Clostridium caminithermale</name>
    <dbReference type="NCBI Taxonomy" id="1121301"/>
    <lineage>
        <taxon>Bacteria</taxon>
        <taxon>Bacillati</taxon>
        <taxon>Bacillota</taxon>
        <taxon>Clostridia</taxon>
        <taxon>Peptostreptococcales</taxon>
        <taxon>Caminicellaceae</taxon>
        <taxon>Paramaledivibacter</taxon>
    </lineage>
</organism>
<keyword evidence="4" id="KW-1185">Reference proteome</keyword>
<dbReference type="PANTHER" id="PTHR30501">
    <property type="entry name" value="UPF0597 PROTEIN YHAM"/>
    <property type="match status" value="1"/>
</dbReference>
<reference evidence="3 4" key="1">
    <citation type="submission" date="2016-11" db="EMBL/GenBank/DDBJ databases">
        <authorList>
            <person name="Jaros S."/>
            <person name="Januszkiewicz K."/>
            <person name="Wedrychowicz H."/>
        </authorList>
    </citation>
    <scope>NUCLEOTIDE SEQUENCE [LARGE SCALE GENOMIC DNA]</scope>
    <source>
        <strain evidence="3 4">DSM 15212</strain>
    </source>
</reference>
<comment type="similarity">
    <text evidence="1">Belongs to the UPF0597 family.</text>
</comment>
<evidence type="ECO:0000313" key="3">
    <source>
        <dbReference type="EMBL" id="SHK26696.1"/>
    </source>
</evidence>
<dbReference type="Pfam" id="PF03313">
    <property type="entry name" value="SDH_alpha"/>
    <property type="match status" value="1"/>
</dbReference>
<feature type="domain" description="Serine dehydratase-like alpha subunit" evidence="2">
    <location>
        <begin position="168"/>
        <end position="419"/>
    </location>
</feature>
<dbReference type="RefSeq" id="WP_073151341.1">
    <property type="nucleotide sequence ID" value="NZ_FRAG01000041.1"/>
</dbReference>
<protein>
    <recommendedName>
        <fullName evidence="1">UPF0597 protein SAMN02745912_02818</fullName>
    </recommendedName>
</protein>
<evidence type="ECO:0000259" key="2">
    <source>
        <dbReference type="Pfam" id="PF03313"/>
    </source>
</evidence>
<evidence type="ECO:0000256" key="1">
    <source>
        <dbReference type="HAMAP-Rule" id="MF_01845"/>
    </source>
</evidence>
<accession>A0A1M6R2P9</accession>
<gene>
    <name evidence="3" type="ORF">SAMN02745912_02818</name>
</gene>
<dbReference type="EMBL" id="FRAG01000041">
    <property type="protein sequence ID" value="SHK26696.1"/>
    <property type="molecule type" value="Genomic_DNA"/>
</dbReference>